<protein>
    <submittedName>
        <fullName evidence="13">Mitochondrial import receptor subunit TOM9-2-like</fullName>
    </submittedName>
</protein>
<keyword evidence="5" id="KW-1000">Mitochondrion outer membrane</keyword>
<dbReference type="Proteomes" id="UP001163823">
    <property type="component" value="Chromosome 4"/>
</dbReference>
<keyword evidence="8" id="KW-0811">Translocation</keyword>
<evidence type="ECO:0000256" key="7">
    <source>
        <dbReference type="ARBA" id="ARBA00022989"/>
    </source>
</evidence>
<dbReference type="EMBL" id="JARAOO010000004">
    <property type="protein sequence ID" value="KAJ7972591.1"/>
    <property type="molecule type" value="Genomic_DNA"/>
</dbReference>
<evidence type="ECO:0000256" key="4">
    <source>
        <dbReference type="ARBA" id="ARBA00022692"/>
    </source>
</evidence>
<name>A0AAD7VE77_QUISA</name>
<keyword evidence="10 12" id="KW-0472">Membrane</keyword>
<dbReference type="GO" id="GO:0006886">
    <property type="term" value="P:intracellular protein transport"/>
    <property type="evidence" value="ECO:0007669"/>
    <property type="project" value="InterPro"/>
</dbReference>
<sequence length="248" mass="27411">MHQVTRRTHLPNRMCRSPRANLQVSSGDQGLPTNHLQHLQAWADQVAGTLAKETEDCCWSVSAKDSSSIWQPNFQFPPEQGSISFSASLPTLCLLPAQLTIPRNNFQPIPGAKDPARPYNMQLGPMTNLIYLKLSLTLPIAHKLSYLRSHSKNEQSSLISRLSQSQLVSKGKQAASDAAFVSKKLLKSTGKVAWIAGTTFLVLVVPLIIEMDREQQMNELELQQAILLGTPAIAPLPPKMNRTVRLSK</sequence>
<dbReference type="InterPro" id="IPR005683">
    <property type="entry name" value="Tom22"/>
</dbReference>
<evidence type="ECO:0000256" key="9">
    <source>
        <dbReference type="ARBA" id="ARBA00023128"/>
    </source>
</evidence>
<reference evidence="13" key="1">
    <citation type="journal article" date="2023" name="Science">
        <title>Elucidation of the pathway for biosynthesis of saponin adjuvants from the soapbark tree.</title>
        <authorList>
            <person name="Reed J."/>
            <person name="Orme A."/>
            <person name="El-Demerdash A."/>
            <person name="Owen C."/>
            <person name="Martin L.B.B."/>
            <person name="Misra R.C."/>
            <person name="Kikuchi S."/>
            <person name="Rejzek M."/>
            <person name="Martin A.C."/>
            <person name="Harkess A."/>
            <person name="Leebens-Mack J."/>
            <person name="Louveau T."/>
            <person name="Stephenson M.J."/>
            <person name="Osbourn A."/>
        </authorList>
    </citation>
    <scope>NUCLEOTIDE SEQUENCE</scope>
    <source>
        <strain evidence="13">S10</strain>
    </source>
</reference>
<dbReference type="GO" id="GO:0005741">
    <property type="term" value="C:mitochondrial outer membrane"/>
    <property type="evidence" value="ECO:0007669"/>
    <property type="project" value="UniProtKB-SubCell"/>
</dbReference>
<comment type="subcellular location">
    <subcellularLocation>
        <location evidence="1">Mitochondrion outer membrane</location>
        <topology evidence="1">Single-pass membrane protein</topology>
    </subcellularLocation>
</comment>
<keyword evidence="7 12" id="KW-1133">Transmembrane helix</keyword>
<dbReference type="AlphaFoldDB" id="A0AAD7VE77"/>
<evidence type="ECO:0000256" key="5">
    <source>
        <dbReference type="ARBA" id="ARBA00022787"/>
    </source>
</evidence>
<evidence type="ECO:0000256" key="6">
    <source>
        <dbReference type="ARBA" id="ARBA00022927"/>
    </source>
</evidence>
<keyword evidence="14" id="KW-1185">Reference proteome</keyword>
<comment type="similarity">
    <text evidence="2">Belongs to the Tom22 family.</text>
</comment>
<dbReference type="Pfam" id="PF04281">
    <property type="entry name" value="Tom22"/>
    <property type="match status" value="1"/>
</dbReference>
<proteinExistence type="inferred from homology"/>
<keyword evidence="4 12" id="KW-0812">Transmembrane</keyword>
<dbReference type="PANTHER" id="PTHR46867:SF4">
    <property type="entry name" value="MITOCHONDRIAL IMPORT RECEPTOR SUBUNIT TOM9-2"/>
    <property type="match status" value="1"/>
</dbReference>
<dbReference type="InterPro" id="IPR017411">
    <property type="entry name" value="Tom22_pln"/>
</dbReference>
<evidence type="ECO:0000256" key="8">
    <source>
        <dbReference type="ARBA" id="ARBA00023010"/>
    </source>
</evidence>
<dbReference type="KEGG" id="qsa:O6P43_010455"/>
<evidence type="ECO:0000256" key="12">
    <source>
        <dbReference type="SAM" id="Phobius"/>
    </source>
</evidence>
<evidence type="ECO:0000313" key="14">
    <source>
        <dbReference type="Proteomes" id="UP001163823"/>
    </source>
</evidence>
<keyword evidence="11 13" id="KW-0675">Receptor</keyword>
<dbReference type="PANTHER" id="PTHR46867">
    <property type="entry name" value="MITOCHONDRIAL IMPORT RECEPTOR SUBUNIT TOM9-2"/>
    <property type="match status" value="1"/>
</dbReference>
<dbReference type="CDD" id="cd22884">
    <property type="entry name" value="TOM22"/>
    <property type="match status" value="1"/>
</dbReference>
<accession>A0AAD7VE77</accession>
<keyword evidence="6" id="KW-0653">Protein transport</keyword>
<organism evidence="13 14">
    <name type="scientific">Quillaja saponaria</name>
    <name type="common">Soap bark tree</name>
    <dbReference type="NCBI Taxonomy" id="32244"/>
    <lineage>
        <taxon>Eukaryota</taxon>
        <taxon>Viridiplantae</taxon>
        <taxon>Streptophyta</taxon>
        <taxon>Embryophyta</taxon>
        <taxon>Tracheophyta</taxon>
        <taxon>Spermatophyta</taxon>
        <taxon>Magnoliopsida</taxon>
        <taxon>eudicotyledons</taxon>
        <taxon>Gunneridae</taxon>
        <taxon>Pentapetalae</taxon>
        <taxon>rosids</taxon>
        <taxon>fabids</taxon>
        <taxon>Fabales</taxon>
        <taxon>Quillajaceae</taxon>
        <taxon>Quillaja</taxon>
    </lineage>
</organism>
<comment type="caution">
    <text evidence="13">The sequence shown here is derived from an EMBL/GenBank/DDBJ whole genome shotgun (WGS) entry which is preliminary data.</text>
</comment>
<evidence type="ECO:0000313" key="13">
    <source>
        <dbReference type="EMBL" id="KAJ7972591.1"/>
    </source>
</evidence>
<evidence type="ECO:0000256" key="2">
    <source>
        <dbReference type="ARBA" id="ARBA00009874"/>
    </source>
</evidence>
<keyword evidence="3" id="KW-0813">Transport</keyword>
<feature type="transmembrane region" description="Helical" evidence="12">
    <location>
        <begin position="192"/>
        <end position="209"/>
    </location>
</feature>
<evidence type="ECO:0000256" key="10">
    <source>
        <dbReference type="ARBA" id="ARBA00023136"/>
    </source>
</evidence>
<evidence type="ECO:0000256" key="3">
    <source>
        <dbReference type="ARBA" id="ARBA00022448"/>
    </source>
</evidence>
<keyword evidence="9" id="KW-0496">Mitochondrion</keyword>
<evidence type="ECO:0000256" key="11">
    <source>
        <dbReference type="ARBA" id="ARBA00023170"/>
    </source>
</evidence>
<evidence type="ECO:0000256" key="1">
    <source>
        <dbReference type="ARBA" id="ARBA00004572"/>
    </source>
</evidence>
<gene>
    <name evidence="13" type="ORF">O6P43_010455</name>
</gene>